<dbReference type="AlphaFoldDB" id="A0A8X7BQD1"/>
<accession>A0A8X7BQD1</accession>
<evidence type="ECO:0000313" key="2">
    <source>
        <dbReference type="Proteomes" id="UP000886998"/>
    </source>
</evidence>
<evidence type="ECO:0000313" key="1">
    <source>
        <dbReference type="EMBL" id="GFY40816.1"/>
    </source>
</evidence>
<name>A0A8X7BQD1_9ARAC</name>
<gene>
    <name evidence="1" type="ORF">TNIN_166121</name>
</gene>
<reference evidence="1" key="1">
    <citation type="submission" date="2020-08" db="EMBL/GenBank/DDBJ databases">
        <title>Multicomponent nature underlies the extraordinary mechanical properties of spider dragline silk.</title>
        <authorList>
            <person name="Kono N."/>
            <person name="Nakamura H."/>
            <person name="Mori M."/>
            <person name="Yoshida Y."/>
            <person name="Ohtoshi R."/>
            <person name="Malay A.D."/>
            <person name="Moran D.A.P."/>
            <person name="Tomita M."/>
            <person name="Numata K."/>
            <person name="Arakawa K."/>
        </authorList>
    </citation>
    <scope>NUCLEOTIDE SEQUENCE</scope>
</reference>
<dbReference type="EMBL" id="BMAV01002123">
    <property type="protein sequence ID" value="GFY40816.1"/>
    <property type="molecule type" value="Genomic_DNA"/>
</dbReference>
<proteinExistence type="predicted"/>
<organism evidence="1 2">
    <name type="scientific">Trichonephila inaurata madagascariensis</name>
    <dbReference type="NCBI Taxonomy" id="2747483"/>
    <lineage>
        <taxon>Eukaryota</taxon>
        <taxon>Metazoa</taxon>
        <taxon>Ecdysozoa</taxon>
        <taxon>Arthropoda</taxon>
        <taxon>Chelicerata</taxon>
        <taxon>Arachnida</taxon>
        <taxon>Araneae</taxon>
        <taxon>Araneomorphae</taxon>
        <taxon>Entelegynae</taxon>
        <taxon>Araneoidea</taxon>
        <taxon>Nephilidae</taxon>
        <taxon>Trichonephila</taxon>
        <taxon>Trichonephila inaurata</taxon>
    </lineage>
</organism>
<dbReference type="Proteomes" id="UP000886998">
    <property type="component" value="Unassembled WGS sequence"/>
</dbReference>
<sequence>MTKMEQTSLQKSPSPLAQEVTVCQVCHSHHRQPPFFQSSSSASVRNNKHIFSISYTKRCHRFRDIVVYRDVIRLIFNKDIDIRIPYA</sequence>
<keyword evidence="2" id="KW-1185">Reference proteome</keyword>
<comment type="caution">
    <text evidence="1">The sequence shown here is derived from an EMBL/GenBank/DDBJ whole genome shotgun (WGS) entry which is preliminary data.</text>
</comment>
<protein>
    <submittedName>
        <fullName evidence="1">Uncharacterized protein</fullName>
    </submittedName>
</protein>